<dbReference type="InParanoid" id="A0A7R8UQD4"/>
<sequence length="481" mass="53344">MDEIYERSGNLLENQFIKVSDGADSEKIQKAEEFTKLMEVLAPYYSLPENYDRGKRDREDIQTDIADNLQRGRMGRNIAEKTFQNRNSFLPESSNFGFREDKWPVNTGLPGDSGKQSISVVGQHKAVNRRIRCPVRNMAKRSKDLRRLRKRFDLPLPVLDPRPVMNSAPSLYPSIMAKTADLTALAGTPKLDVAAGNLPKLDAAAPNAPANINVNGLNTVPNIVGTVGATDASFPSLNQIKDLQNLLLQASPRHAPDYNPATDSGSLSQNCDQNSVSTNVSEVLERVLTELEAIREAKVGNLTADGTPCDVAGFWNSEIAGVRFDISLQNPNANCSTDIKVAVRKKRKKRKDSLMDTTWTCTGSTIKPKGGPFSLVAQKKGSNVLATFTGFCAKCGGCDIIFGSWTFVYPCKNCTEISLAIETKRDIFRRDMDEEKKAKEKLEPKEKKPSCLREDINGDKQRNDDAMENIYQDDFNADSFY</sequence>
<protein>
    <submittedName>
        <fullName evidence="2">Uncharacterized protein</fullName>
    </submittedName>
</protein>
<feature type="region of interest" description="Disordered" evidence="1">
    <location>
        <begin position="436"/>
        <end position="481"/>
    </location>
</feature>
<keyword evidence="3" id="KW-1185">Reference proteome</keyword>
<organism evidence="2 3">
    <name type="scientific">Hermetia illucens</name>
    <name type="common">Black soldier fly</name>
    <dbReference type="NCBI Taxonomy" id="343691"/>
    <lineage>
        <taxon>Eukaryota</taxon>
        <taxon>Metazoa</taxon>
        <taxon>Ecdysozoa</taxon>
        <taxon>Arthropoda</taxon>
        <taxon>Hexapoda</taxon>
        <taxon>Insecta</taxon>
        <taxon>Pterygota</taxon>
        <taxon>Neoptera</taxon>
        <taxon>Endopterygota</taxon>
        <taxon>Diptera</taxon>
        <taxon>Brachycera</taxon>
        <taxon>Stratiomyomorpha</taxon>
        <taxon>Stratiomyidae</taxon>
        <taxon>Hermetiinae</taxon>
        <taxon>Hermetia</taxon>
    </lineage>
</organism>
<dbReference type="OrthoDB" id="6735462at2759"/>
<accession>A0A7R8UQD4</accession>
<proteinExistence type="predicted"/>
<feature type="compositionally biased region" description="Basic and acidic residues" evidence="1">
    <location>
        <begin position="436"/>
        <end position="465"/>
    </location>
</feature>
<gene>
    <name evidence="2" type="ORF">HERILL_LOCUS7869</name>
</gene>
<dbReference type="AlphaFoldDB" id="A0A7R8UQD4"/>
<dbReference type="EMBL" id="LR899011">
    <property type="protein sequence ID" value="CAD7085001.1"/>
    <property type="molecule type" value="Genomic_DNA"/>
</dbReference>
<evidence type="ECO:0000313" key="3">
    <source>
        <dbReference type="Proteomes" id="UP000594454"/>
    </source>
</evidence>
<evidence type="ECO:0000256" key="1">
    <source>
        <dbReference type="SAM" id="MobiDB-lite"/>
    </source>
</evidence>
<name>A0A7R8UQD4_HERIL</name>
<dbReference type="Proteomes" id="UP000594454">
    <property type="component" value="Chromosome 3"/>
</dbReference>
<evidence type="ECO:0000313" key="2">
    <source>
        <dbReference type="EMBL" id="CAD7085001.1"/>
    </source>
</evidence>
<reference evidence="2 3" key="1">
    <citation type="submission" date="2020-11" db="EMBL/GenBank/DDBJ databases">
        <authorList>
            <person name="Wallbank WR R."/>
            <person name="Pardo Diaz C."/>
            <person name="Kozak K."/>
            <person name="Martin S."/>
            <person name="Jiggins C."/>
            <person name="Moest M."/>
            <person name="Warren A I."/>
            <person name="Generalovic N T."/>
            <person name="Byers J.R.P. K."/>
            <person name="Montejo-Kovacevich G."/>
            <person name="Yen C E."/>
        </authorList>
    </citation>
    <scope>NUCLEOTIDE SEQUENCE [LARGE SCALE GENOMIC DNA]</scope>
</reference>